<feature type="region of interest" description="Disordered" evidence="1">
    <location>
        <begin position="238"/>
        <end position="263"/>
    </location>
</feature>
<feature type="compositionally biased region" description="Basic and acidic residues" evidence="1">
    <location>
        <begin position="242"/>
        <end position="256"/>
    </location>
</feature>
<sequence length="263" mass="29991">MGFTTRDLLDHLMDRYGKITATDLKENAKRMNEPINTGLPITKYFERIGDCVQFADVGKTPCKHERILQMVYLAVLKTVLYGDAGKEWRNKSDADCTWTNFKTTFADEYHDLKLQQRLTMGQAGFHEANDARGEEVVEIEEALDQLAIAETVDRDVVASLTASIKQLTDANRMLTYQVKALTDTNQLLTKQIEQQNQPAVTQLPGDGLNTKQRRQKRFERRFNTNGYCWSHGVRVTNNHNSKNCDNRRSGHQEEATRSNTMGG</sequence>
<dbReference type="AlphaFoldDB" id="A0A7S4JL83"/>
<evidence type="ECO:0000256" key="1">
    <source>
        <dbReference type="SAM" id="MobiDB-lite"/>
    </source>
</evidence>
<organism evidence="2">
    <name type="scientific">Odontella aurita</name>
    <dbReference type="NCBI Taxonomy" id="265563"/>
    <lineage>
        <taxon>Eukaryota</taxon>
        <taxon>Sar</taxon>
        <taxon>Stramenopiles</taxon>
        <taxon>Ochrophyta</taxon>
        <taxon>Bacillariophyta</taxon>
        <taxon>Mediophyceae</taxon>
        <taxon>Biddulphiophycidae</taxon>
        <taxon>Eupodiscales</taxon>
        <taxon>Odontellaceae</taxon>
        <taxon>Odontella</taxon>
    </lineage>
</organism>
<evidence type="ECO:0000313" key="2">
    <source>
        <dbReference type="EMBL" id="CAE2267065.1"/>
    </source>
</evidence>
<dbReference type="EMBL" id="HBKQ01042881">
    <property type="protein sequence ID" value="CAE2267065.1"/>
    <property type="molecule type" value="Transcribed_RNA"/>
</dbReference>
<name>A0A7S4JL83_9STRA</name>
<proteinExistence type="predicted"/>
<protein>
    <submittedName>
        <fullName evidence="2">Uncharacterized protein</fullName>
    </submittedName>
</protein>
<accession>A0A7S4JL83</accession>
<reference evidence="2" key="1">
    <citation type="submission" date="2021-01" db="EMBL/GenBank/DDBJ databases">
        <authorList>
            <person name="Corre E."/>
            <person name="Pelletier E."/>
            <person name="Niang G."/>
            <person name="Scheremetjew M."/>
            <person name="Finn R."/>
            <person name="Kale V."/>
            <person name="Holt S."/>
            <person name="Cochrane G."/>
            <person name="Meng A."/>
            <person name="Brown T."/>
            <person name="Cohen L."/>
        </authorList>
    </citation>
    <scope>NUCLEOTIDE SEQUENCE</scope>
    <source>
        <strain evidence="2">Isolate 1302-5</strain>
    </source>
</reference>
<gene>
    <name evidence="2" type="ORF">OAUR00152_LOCUS29527</name>
</gene>